<accession>A0A0F8V2E0</accession>
<dbReference type="Pfam" id="PF10159">
    <property type="entry name" value="MMtag"/>
    <property type="match status" value="1"/>
</dbReference>
<dbReference type="OrthoDB" id="5390672at2759"/>
<reference evidence="3 4" key="1">
    <citation type="submission" date="2015-02" db="EMBL/GenBank/DDBJ databases">
        <title>Draft Genome Sequences of Two Closely-Related Aflatoxigenic Aspergillus Species Obtained from the Cote d'Ivoire.</title>
        <authorList>
            <person name="Moore G.G."/>
            <person name="Beltz S.B."/>
            <person name="Mack B.M."/>
        </authorList>
    </citation>
    <scope>NUCLEOTIDE SEQUENCE [LARGE SCALE GENOMIC DNA]</scope>
    <source>
        <strain evidence="3 4">SRRC1432</strain>
    </source>
</reference>
<gene>
    <name evidence="3" type="ORF">AOCH_003163</name>
</gene>
<dbReference type="InterPro" id="IPR039207">
    <property type="entry name" value="MMTAG2-like"/>
</dbReference>
<organism evidence="3 4">
    <name type="scientific">Aspergillus ochraceoroseus</name>
    <dbReference type="NCBI Taxonomy" id="138278"/>
    <lineage>
        <taxon>Eukaryota</taxon>
        <taxon>Fungi</taxon>
        <taxon>Dikarya</taxon>
        <taxon>Ascomycota</taxon>
        <taxon>Pezizomycotina</taxon>
        <taxon>Eurotiomycetes</taxon>
        <taxon>Eurotiomycetidae</taxon>
        <taxon>Eurotiales</taxon>
        <taxon>Aspergillaceae</taxon>
        <taxon>Aspergillus</taxon>
        <taxon>Aspergillus subgen. Nidulantes</taxon>
    </lineage>
</organism>
<feature type="region of interest" description="Disordered" evidence="1">
    <location>
        <begin position="105"/>
        <end position="131"/>
    </location>
</feature>
<dbReference type="EMBL" id="JYKN01002240">
    <property type="protein sequence ID" value="KKK17151.1"/>
    <property type="molecule type" value="Genomic_DNA"/>
</dbReference>
<evidence type="ECO:0000256" key="1">
    <source>
        <dbReference type="SAM" id="MobiDB-lite"/>
    </source>
</evidence>
<name>A0A0F8V2E0_9EURO</name>
<feature type="compositionally biased region" description="Basic residues" evidence="1">
    <location>
        <begin position="211"/>
        <end position="225"/>
    </location>
</feature>
<dbReference type="Proteomes" id="UP000034947">
    <property type="component" value="Unassembled WGS sequence"/>
</dbReference>
<feature type="domain" description="Multiple myeloma tumor-associated protein 2-like N-terminal" evidence="2">
    <location>
        <begin position="28"/>
        <end position="105"/>
    </location>
</feature>
<keyword evidence="4" id="KW-1185">Reference proteome</keyword>
<feature type="compositionally biased region" description="Basic and acidic residues" evidence="1">
    <location>
        <begin position="181"/>
        <end position="198"/>
    </location>
</feature>
<sequence>MQSTGLKPLVERNYVDIMDLVAGVRKEGSRGGRGDFKWSDVKDSTHRENYLGHSLMAPVGRWQQGKDLQWYARGEDDPDEQARKEREERQRVKEAEEEAMALALGLPLPSRSTESNANLTPLGGKDTQNEGALPREAFSDAVTKGGNILLFTHRSDADMLIIEENIDRDDRDSRRRRRDRSRSPRKERQRDRSGDRNRERRHHRPRDDRDRRHRSHRSHRHTSRSRSRDRDRDRHNKRSYSRSKSRERRHRDDRSRR</sequence>
<feature type="compositionally biased region" description="Polar residues" evidence="1">
    <location>
        <begin position="110"/>
        <end position="119"/>
    </location>
</feature>
<protein>
    <recommendedName>
        <fullName evidence="2">Multiple myeloma tumor-associated protein 2-like N-terminal domain-containing protein</fullName>
    </recommendedName>
</protein>
<evidence type="ECO:0000313" key="4">
    <source>
        <dbReference type="Proteomes" id="UP000034947"/>
    </source>
</evidence>
<evidence type="ECO:0000259" key="2">
    <source>
        <dbReference type="Pfam" id="PF10159"/>
    </source>
</evidence>
<proteinExistence type="predicted"/>
<dbReference type="VEuPathDB" id="FungiDB:P175DRAFT_0495159"/>
<comment type="caution">
    <text evidence="3">The sequence shown here is derived from an EMBL/GenBank/DDBJ whole genome shotgun (WGS) entry which is preliminary data.</text>
</comment>
<feature type="compositionally biased region" description="Basic residues" evidence="1">
    <location>
        <begin position="235"/>
        <end position="249"/>
    </location>
</feature>
<evidence type="ECO:0000313" key="3">
    <source>
        <dbReference type="EMBL" id="KKK17151.1"/>
    </source>
</evidence>
<feature type="region of interest" description="Disordered" evidence="1">
    <location>
        <begin position="169"/>
        <end position="257"/>
    </location>
</feature>
<dbReference type="PANTHER" id="PTHR14580:SF0">
    <property type="entry name" value="MULTIPLE MYELOMA TUMOR-ASSOCIATED PROTEIN 2"/>
    <property type="match status" value="1"/>
</dbReference>
<dbReference type="PANTHER" id="PTHR14580">
    <property type="entry name" value="MULTIPLE MYELOMA TUMOR-ASSOCIATED PROTEIN 2 FAMILY MEMBER"/>
    <property type="match status" value="1"/>
</dbReference>
<dbReference type="AlphaFoldDB" id="A0A0F8V2E0"/>
<dbReference type="InterPro" id="IPR019315">
    <property type="entry name" value="MMTA2_N"/>
</dbReference>